<dbReference type="EMBL" id="RWGY01000007">
    <property type="protein sequence ID" value="TVU38572.1"/>
    <property type="molecule type" value="Genomic_DNA"/>
</dbReference>
<comment type="caution">
    <text evidence="2">The sequence shown here is derived from an EMBL/GenBank/DDBJ whole genome shotgun (WGS) entry which is preliminary data.</text>
</comment>
<keyword evidence="1" id="KW-1133">Transmembrane helix</keyword>
<evidence type="ECO:0000256" key="1">
    <source>
        <dbReference type="SAM" id="Phobius"/>
    </source>
</evidence>
<evidence type="ECO:0008006" key="4">
    <source>
        <dbReference type="Google" id="ProtNLM"/>
    </source>
</evidence>
<proteinExistence type="predicted"/>
<dbReference type="OrthoDB" id="685304at2759"/>
<dbReference type="AlphaFoldDB" id="A0A5J9VQA3"/>
<reference evidence="2 3" key="1">
    <citation type="journal article" date="2019" name="Sci. Rep.">
        <title>A high-quality genome of Eragrostis curvula grass provides insights into Poaceae evolution and supports new strategies to enhance forage quality.</title>
        <authorList>
            <person name="Carballo J."/>
            <person name="Santos B.A.C.M."/>
            <person name="Zappacosta D."/>
            <person name="Garbus I."/>
            <person name="Selva J.P."/>
            <person name="Gallo C.A."/>
            <person name="Diaz A."/>
            <person name="Albertini E."/>
            <person name="Caccamo M."/>
            <person name="Echenique V."/>
        </authorList>
    </citation>
    <scope>NUCLEOTIDE SEQUENCE [LARGE SCALE GENOMIC DNA]</scope>
    <source>
        <strain evidence="3">cv. Victoria</strain>
        <tissue evidence="2">Leaf</tissue>
    </source>
</reference>
<evidence type="ECO:0000313" key="2">
    <source>
        <dbReference type="EMBL" id="TVU38572.1"/>
    </source>
</evidence>
<dbReference type="PANTHER" id="PTHR31264">
    <property type="entry name" value="OS07G0554500 PROTEIN-RELATED"/>
    <property type="match status" value="1"/>
</dbReference>
<protein>
    <recommendedName>
        <fullName evidence="4">F-box domain-containing protein</fullName>
    </recommendedName>
</protein>
<feature type="non-terminal residue" evidence="2">
    <location>
        <position position="1"/>
    </location>
</feature>
<keyword evidence="3" id="KW-1185">Reference proteome</keyword>
<keyword evidence="1" id="KW-0472">Membrane</keyword>
<dbReference type="Proteomes" id="UP000324897">
    <property type="component" value="Chromosome 4"/>
</dbReference>
<dbReference type="SUPFAM" id="SSF81383">
    <property type="entry name" value="F-box domain"/>
    <property type="match status" value="1"/>
</dbReference>
<organism evidence="2 3">
    <name type="scientific">Eragrostis curvula</name>
    <name type="common">weeping love grass</name>
    <dbReference type="NCBI Taxonomy" id="38414"/>
    <lineage>
        <taxon>Eukaryota</taxon>
        <taxon>Viridiplantae</taxon>
        <taxon>Streptophyta</taxon>
        <taxon>Embryophyta</taxon>
        <taxon>Tracheophyta</taxon>
        <taxon>Spermatophyta</taxon>
        <taxon>Magnoliopsida</taxon>
        <taxon>Liliopsida</taxon>
        <taxon>Poales</taxon>
        <taxon>Poaceae</taxon>
        <taxon>PACMAD clade</taxon>
        <taxon>Chloridoideae</taxon>
        <taxon>Eragrostideae</taxon>
        <taxon>Eragrostidinae</taxon>
        <taxon>Eragrostis</taxon>
    </lineage>
</organism>
<name>A0A5J9VQA3_9POAL</name>
<dbReference type="Gramene" id="TVU38572">
    <property type="protein sequence ID" value="TVU38572"/>
    <property type="gene ID" value="EJB05_11952"/>
</dbReference>
<evidence type="ECO:0000313" key="3">
    <source>
        <dbReference type="Proteomes" id="UP000324897"/>
    </source>
</evidence>
<dbReference type="InterPro" id="IPR036047">
    <property type="entry name" value="F-box-like_dom_sf"/>
</dbReference>
<gene>
    <name evidence="2" type="ORF">EJB05_11952</name>
</gene>
<dbReference type="PANTHER" id="PTHR31264:SF3">
    <property type="entry name" value="OS07G0554100 PROTEIN"/>
    <property type="match status" value="1"/>
</dbReference>
<accession>A0A5J9VQA3</accession>
<keyword evidence="1" id="KW-0812">Transmembrane</keyword>
<feature type="transmembrane region" description="Helical" evidence="1">
    <location>
        <begin position="213"/>
        <end position="232"/>
    </location>
</feature>
<sequence length="357" mass="40817">MVTQICSIRSHLETTASARQLPALTEDLLEEIFIRIACPSDLACASAASVDFRRLITDRTFLRRYHSRHPPLLLGFLNLDVAEGFYAIEAPHPNATAAGALGNISFDFLPPPRVEDWYISDVRDGLILLGLMKHVEDTYFYLRYPMTKIVSNILMLPLPPCVDEDDEKFRVIGMMYYETNLVVLVFDSASGSWTTGTCCSWDVVNSSIELAEWSLWMSLCMFLGYAYGCFYWKDYMQNKLLKLDIQRMEFSTINLPPGHENLDVFVVEAGNGRLGIYNDWQVKNVIPLPVYEDFGIYEGPQGYVFIQGDLEGQDSKRTTIYSLDIKTLKFEMVTQMSYHFEGRPYFGFPPSISPRRI</sequence>